<keyword evidence="1" id="KW-0732">Signal</keyword>
<feature type="chain" id="PRO_5039497465" evidence="1">
    <location>
        <begin position="25"/>
        <end position="340"/>
    </location>
</feature>
<organism evidence="2 3">
    <name type="scientific">Microlunatus endophyticus</name>
    <dbReference type="NCBI Taxonomy" id="1716077"/>
    <lineage>
        <taxon>Bacteria</taxon>
        <taxon>Bacillati</taxon>
        <taxon>Actinomycetota</taxon>
        <taxon>Actinomycetes</taxon>
        <taxon>Propionibacteriales</taxon>
        <taxon>Propionibacteriaceae</taxon>
        <taxon>Microlunatus</taxon>
    </lineage>
</organism>
<gene>
    <name evidence="2" type="ORF">GCM10011575_02950</name>
</gene>
<accession>A0A917S2E3</accession>
<dbReference type="EMBL" id="BMMZ01000001">
    <property type="protein sequence ID" value="GGL48491.1"/>
    <property type="molecule type" value="Genomic_DNA"/>
</dbReference>
<protein>
    <submittedName>
        <fullName evidence="2">Uncharacterized protein</fullName>
    </submittedName>
</protein>
<dbReference type="AlphaFoldDB" id="A0A917S2E3"/>
<comment type="caution">
    <text evidence="2">The sequence shown here is derived from an EMBL/GenBank/DDBJ whole genome shotgun (WGS) entry which is preliminary data.</text>
</comment>
<evidence type="ECO:0000256" key="1">
    <source>
        <dbReference type="SAM" id="SignalP"/>
    </source>
</evidence>
<feature type="signal peptide" evidence="1">
    <location>
        <begin position="1"/>
        <end position="24"/>
    </location>
</feature>
<dbReference type="Proteomes" id="UP000613840">
    <property type="component" value="Unassembled WGS sequence"/>
</dbReference>
<sequence>MRCGRVVRAAVTVLFCALVGTLLAGCDTKSSAARSAARTYLDSIASASKPALAKLAQLTATNNPAALRTAGDLLAGATRRITIIDVDAPAPASAPKDIADPVVVENTFADFTKVGVRYRLAGKIYQGSVVLAHPQAQVARDPANWRVVMPLTGSIAWPQPGFLDITTADIYLDGTRIVRTPANNSDDDDATVQPLYPAVYKVQQRLDPYYASAVTSVAVTARSVAPPKQPLLPTSTTRTVLTKQVWAQFAACDTADPVYCPVYALVAHNNPGAGGQGWWLGLTKKPRLKLSNDGKITLSSGTFRYRDHTGTHEMDFDASGTWGLDSDSWKPSVFEIEAEQ</sequence>
<dbReference type="RefSeq" id="WP_188893394.1">
    <property type="nucleotide sequence ID" value="NZ_BMMZ01000001.1"/>
</dbReference>
<name>A0A917S2E3_9ACTN</name>
<evidence type="ECO:0000313" key="3">
    <source>
        <dbReference type="Proteomes" id="UP000613840"/>
    </source>
</evidence>
<reference evidence="2" key="2">
    <citation type="submission" date="2020-09" db="EMBL/GenBank/DDBJ databases">
        <authorList>
            <person name="Sun Q."/>
            <person name="Zhou Y."/>
        </authorList>
    </citation>
    <scope>NUCLEOTIDE SEQUENCE</scope>
    <source>
        <strain evidence="2">CGMCC 4.7306</strain>
    </source>
</reference>
<dbReference type="PROSITE" id="PS51257">
    <property type="entry name" value="PROKAR_LIPOPROTEIN"/>
    <property type="match status" value="1"/>
</dbReference>
<keyword evidence="3" id="KW-1185">Reference proteome</keyword>
<reference evidence="2" key="1">
    <citation type="journal article" date="2014" name="Int. J. Syst. Evol. Microbiol.">
        <title>Complete genome sequence of Corynebacterium casei LMG S-19264T (=DSM 44701T), isolated from a smear-ripened cheese.</title>
        <authorList>
            <consortium name="US DOE Joint Genome Institute (JGI-PGF)"/>
            <person name="Walter F."/>
            <person name="Albersmeier A."/>
            <person name="Kalinowski J."/>
            <person name="Ruckert C."/>
        </authorList>
    </citation>
    <scope>NUCLEOTIDE SEQUENCE</scope>
    <source>
        <strain evidence="2">CGMCC 4.7306</strain>
    </source>
</reference>
<evidence type="ECO:0000313" key="2">
    <source>
        <dbReference type="EMBL" id="GGL48491.1"/>
    </source>
</evidence>
<proteinExistence type="predicted"/>